<evidence type="ECO:0000313" key="2">
    <source>
        <dbReference type="EMBL" id="KAF0974844.1"/>
    </source>
</evidence>
<sequence length="386" mass="43163">MVFKTLLKNFAQKVSGIGASSSGNGGYSREMEMKFEAIELNQFPTKVVKFSSQYNDTGVPLDDDTVAIPAWAAKNVCKGISSYPHYGDSGSAWCPASMNGNEWIVVEYETPVLVTEVHVYEVLGCGSTSKISALVYEEENVSSSEEWIVLWEDSNVVTSSTGATTRDFNPALRNCALTKRIRVDLHITNAWSEIDTIKLVGLFEPVKPVMSTLGEEYSLLLTKATEMNTYSDVTLSLKSDTSKQIPAHKGLLASRSSYWNLLLTECGDSLELDYKVSFDSLYQGVLFCYSNYCTITEDNLFEILELAQIWKLEALTQFCKESLAIMLSPANVLDFYKKTKERNASPLTNQIISVMAKHSDRLKYVNYESVFTPDDLNTLKKLIKQK</sequence>
<dbReference type="Gene3D" id="3.30.710.10">
    <property type="entry name" value="Potassium Channel Kv1.1, Chain A"/>
    <property type="match status" value="1"/>
</dbReference>
<dbReference type="GeneID" id="68113536"/>
<dbReference type="PANTHER" id="PTHR45632">
    <property type="entry name" value="LD33804P"/>
    <property type="match status" value="1"/>
</dbReference>
<dbReference type="VEuPathDB" id="AmoebaDB:NF0124840"/>
<dbReference type="AlphaFoldDB" id="A0A6A5BLB8"/>
<dbReference type="VEuPathDB" id="AmoebaDB:FDP41_006318"/>
<dbReference type="PROSITE" id="PS50097">
    <property type="entry name" value="BTB"/>
    <property type="match status" value="1"/>
</dbReference>
<dbReference type="CDD" id="cd18186">
    <property type="entry name" value="BTB_POZ_ZBTB_KLHL-like"/>
    <property type="match status" value="1"/>
</dbReference>
<dbReference type="OMA" id="WIVLWED"/>
<dbReference type="SUPFAM" id="SSF49785">
    <property type="entry name" value="Galactose-binding domain-like"/>
    <property type="match status" value="1"/>
</dbReference>
<dbReference type="Proteomes" id="UP000444721">
    <property type="component" value="Unassembled WGS sequence"/>
</dbReference>
<evidence type="ECO:0000259" key="1">
    <source>
        <dbReference type="PROSITE" id="PS50097"/>
    </source>
</evidence>
<organism evidence="2 3">
    <name type="scientific">Naegleria fowleri</name>
    <name type="common">Brain eating amoeba</name>
    <dbReference type="NCBI Taxonomy" id="5763"/>
    <lineage>
        <taxon>Eukaryota</taxon>
        <taxon>Discoba</taxon>
        <taxon>Heterolobosea</taxon>
        <taxon>Tetramitia</taxon>
        <taxon>Eutetramitia</taxon>
        <taxon>Vahlkampfiidae</taxon>
        <taxon>Naegleria</taxon>
    </lineage>
</organism>
<dbReference type="VEuPathDB" id="AmoebaDB:NfTy_076680"/>
<name>A0A6A5BLB8_NAEFO</name>
<reference evidence="2 3" key="1">
    <citation type="journal article" date="2019" name="Sci. Rep.">
        <title>Nanopore sequencing improves the draft genome of the human pathogenic amoeba Naegleria fowleri.</title>
        <authorList>
            <person name="Liechti N."/>
            <person name="Schurch N."/>
            <person name="Bruggmann R."/>
            <person name="Wittwer M."/>
        </authorList>
    </citation>
    <scope>NUCLEOTIDE SEQUENCE [LARGE SCALE GENOMIC DNA]</scope>
    <source>
        <strain evidence="2 3">ATCC 30894</strain>
    </source>
</reference>
<keyword evidence="3" id="KW-1185">Reference proteome</keyword>
<dbReference type="SUPFAM" id="SSF54695">
    <property type="entry name" value="POZ domain"/>
    <property type="match status" value="1"/>
</dbReference>
<proteinExistence type="predicted"/>
<dbReference type="SMART" id="SM00225">
    <property type="entry name" value="BTB"/>
    <property type="match status" value="1"/>
</dbReference>
<dbReference type="Pfam" id="PF00651">
    <property type="entry name" value="BTB"/>
    <property type="match status" value="1"/>
</dbReference>
<dbReference type="RefSeq" id="XP_044559557.1">
    <property type="nucleotide sequence ID" value="XM_044709940.1"/>
</dbReference>
<dbReference type="InterPro" id="IPR000210">
    <property type="entry name" value="BTB/POZ_dom"/>
</dbReference>
<dbReference type="InterPro" id="IPR008979">
    <property type="entry name" value="Galactose-bd-like_sf"/>
</dbReference>
<protein>
    <recommendedName>
        <fullName evidence="1">BTB domain-containing protein</fullName>
    </recommendedName>
</protein>
<comment type="caution">
    <text evidence="2">The sequence shown here is derived from an EMBL/GenBank/DDBJ whole genome shotgun (WGS) entry which is preliminary data.</text>
</comment>
<dbReference type="InterPro" id="IPR011333">
    <property type="entry name" value="SKP1/BTB/POZ_sf"/>
</dbReference>
<accession>A0A6A5BLB8</accession>
<gene>
    <name evidence="2" type="ORF">FDP41_006318</name>
</gene>
<dbReference type="OrthoDB" id="2153609at2759"/>
<dbReference type="EMBL" id="VFQX01000051">
    <property type="protein sequence ID" value="KAF0974844.1"/>
    <property type="molecule type" value="Genomic_DNA"/>
</dbReference>
<evidence type="ECO:0000313" key="3">
    <source>
        <dbReference type="Proteomes" id="UP000444721"/>
    </source>
</evidence>
<feature type="domain" description="BTB" evidence="1">
    <location>
        <begin position="231"/>
        <end position="297"/>
    </location>
</feature>